<feature type="non-terminal residue" evidence="1">
    <location>
        <position position="140"/>
    </location>
</feature>
<dbReference type="EMBL" id="UINC01120095">
    <property type="protein sequence ID" value="SVC94360.1"/>
    <property type="molecule type" value="Genomic_DNA"/>
</dbReference>
<dbReference type="AlphaFoldDB" id="A0A382RAK3"/>
<proteinExistence type="predicted"/>
<reference evidence="1" key="1">
    <citation type="submission" date="2018-05" db="EMBL/GenBank/DDBJ databases">
        <authorList>
            <person name="Lanie J.A."/>
            <person name="Ng W.-L."/>
            <person name="Kazmierczak K.M."/>
            <person name="Andrzejewski T.M."/>
            <person name="Davidsen T.M."/>
            <person name="Wayne K.J."/>
            <person name="Tettelin H."/>
            <person name="Glass J.I."/>
            <person name="Rusch D."/>
            <person name="Podicherti R."/>
            <person name="Tsui H.-C.T."/>
            <person name="Winkler M.E."/>
        </authorList>
    </citation>
    <scope>NUCLEOTIDE SEQUENCE</scope>
</reference>
<protein>
    <submittedName>
        <fullName evidence="1">Uncharacterized protein</fullName>
    </submittedName>
</protein>
<evidence type="ECO:0000313" key="1">
    <source>
        <dbReference type="EMBL" id="SVC94360.1"/>
    </source>
</evidence>
<organism evidence="1">
    <name type="scientific">marine metagenome</name>
    <dbReference type="NCBI Taxonomy" id="408172"/>
    <lineage>
        <taxon>unclassified sequences</taxon>
        <taxon>metagenomes</taxon>
        <taxon>ecological metagenomes</taxon>
    </lineage>
</organism>
<sequence length="140" mass="15738">MSDTRDNKKDFFSAKLFFLILGGIAAYNLSSWVSGEPEWEEMAHESGAFVAKTAGKPDLRKLREDLPFGEVEFQYLMFARNDVQYAISYGEMPAGVGADSATVSRRDRMLSKMEGEMLAEEMVEMSGYPARQTKIRASDK</sequence>
<name>A0A382RAK3_9ZZZZ</name>
<accession>A0A382RAK3</accession>
<gene>
    <name evidence="1" type="ORF">METZ01_LOCUS347214</name>
</gene>